<comment type="caution">
    <text evidence="1">The sequence shown here is derived from an EMBL/GenBank/DDBJ whole genome shotgun (WGS) entry which is preliminary data.</text>
</comment>
<gene>
    <name evidence="2" type="ORF">H0S71_00270</name>
    <name evidence="1" type="ORF">HNP90_000663</name>
</gene>
<reference evidence="2" key="2">
    <citation type="submission" date="2020-07" db="EMBL/GenBank/DDBJ databases">
        <title>Severe corrosion of carbon steel in oil field produced water can be linked to methanogenic archaea containing a special type of NiFe hydrogenase.</title>
        <authorList>
            <person name="Lahme S."/>
            <person name="Mand J."/>
            <person name="Longwell J."/>
            <person name="Smith R."/>
            <person name="Enning D."/>
        </authorList>
    </citation>
    <scope>NUCLEOTIDE SEQUENCE</scope>
    <source>
        <strain evidence="2">MIC098Bin5</strain>
    </source>
</reference>
<accession>A0A7J9PG56</accession>
<sequence length="51" mass="6163">MDSYSYWKYGLLNLQVEVDPKGRLINKKALEKVLKELEKIVEENDDKIFYR</sequence>
<dbReference type="Proteomes" id="UP000533207">
    <property type="component" value="Unassembled WGS sequence"/>
</dbReference>
<organism evidence="1 3">
    <name type="scientific">Methanococcus maripaludis</name>
    <name type="common">Methanococcus deltae</name>
    <dbReference type="NCBI Taxonomy" id="39152"/>
    <lineage>
        <taxon>Archaea</taxon>
        <taxon>Methanobacteriati</taxon>
        <taxon>Methanobacteriota</taxon>
        <taxon>Methanomada group</taxon>
        <taxon>Methanococci</taxon>
        <taxon>Methanococcales</taxon>
        <taxon>Methanococcaceae</taxon>
        <taxon>Methanococcus</taxon>
    </lineage>
</organism>
<dbReference type="EMBL" id="JACDUL010000002">
    <property type="protein sequence ID" value="MBA2861784.1"/>
    <property type="molecule type" value="Genomic_DNA"/>
</dbReference>
<dbReference type="EMBL" id="JACCQJ010000001">
    <property type="protein sequence ID" value="MBG0768329.1"/>
    <property type="molecule type" value="Genomic_DNA"/>
</dbReference>
<evidence type="ECO:0000313" key="1">
    <source>
        <dbReference type="EMBL" id="MBA2861784.1"/>
    </source>
</evidence>
<dbReference type="RefSeq" id="WP_011976432.1">
    <property type="nucleotide sequence ID" value="NZ_JACCQJ010000001.1"/>
</dbReference>
<dbReference type="Proteomes" id="UP000714405">
    <property type="component" value="Unassembled WGS sequence"/>
</dbReference>
<evidence type="ECO:0000313" key="3">
    <source>
        <dbReference type="Proteomes" id="UP000533207"/>
    </source>
</evidence>
<name>A0A7J9PG56_METMI</name>
<reference evidence="1 3" key="1">
    <citation type="submission" date="2020-07" db="EMBL/GenBank/DDBJ databases">
        <title>Genomic Encyclopedia of Type Strains, Phase IV (KMG-V): Genome sequencing to study the core and pangenomes of soil and plant-associated prokaryotes.</title>
        <authorList>
            <person name="Whitman W."/>
        </authorList>
    </citation>
    <scope>NUCLEOTIDE SEQUENCE [LARGE SCALE GENOMIC DNA]</scope>
    <source>
        <strain evidence="1 3">C8</strain>
    </source>
</reference>
<protein>
    <submittedName>
        <fullName evidence="1">Uncharacterized protein</fullName>
    </submittedName>
</protein>
<proteinExistence type="predicted"/>
<dbReference type="AlphaFoldDB" id="A0A7J9PG56"/>
<evidence type="ECO:0000313" key="2">
    <source>
        <dbReference type="EMBL" id="MBG0768329.1"/>
    </source>
</evidence>